<accession>A0ABM9E5C3</accession>
<dbReference type="Gene3D" id="3.40.50.1820">
    <property type="entry name" value="alpha/beta hydrolase"/>
    <property type="match status" value="1"/>
</dbReference>
<sequence>MGCADPNISGRTFRIQQLRRISEPALHPARQLTVILLAPCALLPEAPEGDEPCLQVSQRPACNWTTRPFSQGSAGPVPPLLLLHGFPETHLMWRDIAVALAHNFTVIAADLRGYGQSGCPVSSADQAHTPSAPWPETWFKSCSSWDLSSS</sequence>
<gene>
    <name evidence="2" type="ORF">MES4922_320030</name>
</gene>
<keyword evidence="3" id="KW-1185">Reference proteome</keyword>
<evidence type="ECO:0000313" key="2">
    <source>
        <dbReference type="EMBL" id="CAH2403846.1"/>
    </source>
</evidence>
<feature type="domain" description="AB hydrolase-1" evidence="1">
    <location>
        <begin position="78"/>
        <end position="120"/>
    </location>
</feature>
<proteinExistence type="predicted"/>
<dbReference type="Proteomes" id="UP001152604">
    <property type="component" value="Unassembled WGS sequence"/>
</dbReference>
<dbReference type="EMBL" id="CAKXZS010000026">
    <property type="protein sequence ID" value="CAH2403846.1"/>
    <property type="molecule type" value="Genomic_DNA"/>
</dbReference>
<evidence type="ECO:0000259" key="1">
    <source>
        <dbReference type="Pfam" id="PF00561"/>
    </source>
</evidence>
<dbReference type="PANTHER" id="PTHR43329">
    <property type="entry name" value="EPOXIDE HYDROLASE"/>
    <property type="match status" value="1"/>
</dbReference>
<dbReference type="Pfam" id="PF00561">
    <property type="entry name" value="Abhydrolase_1"/>
    <property type="match status" value="1"/>
</dbReference>
<evidence type="ECO:0000313" key="3">
    <source>
        <dbReference type="Proteomes" id="UP001152604"/>
    </source>
</evidence>
<organism evidence="2 3">
    <name type="scientific">Mesorhizobium ventifaucium</name>
    <dbReference type="NCBI Taxonomy" id="666020"/>
    <lineage>
        <taxon>Bacteria</taxon>
        <taxon>Pseudomonadati</taxon>
        <taxon>Pseudomonadota</taxon>
        <taxon>Alphaproteobacteria</taxon>
        <taxon>Hyphomicrobiales</taxon>
        <taxon>Phyllobacteriaceae</taxon>
        <taxon>Mesorhizobium</taxon>
    </lineage>
</organism>
<dbReference type="InterPro" id="IPR000073">
    <property type="entry name" value="AB_hydrolase_1"/>
</dbReference>
<reference evidence="2" key="1">
    <citation type="submission" date="2022-03" db="EMBL/GenBank/DDBJ databases">
        <authorList>
            <person name="Brunel B."/>
        </authorList>
    </citation>
    <scope>NUCLEOTIDE SEQUENCE</scope>
    <source>
        <strain evidence="2">STM4922sample</strain>
    </source>
</reference>
<name>A0ABM9E5C3_9HYPH</name>
<dbReference type="InterPro" id="IPR029058">
    <property type="entry name" value="AB_hydrolase_fold"/>
</dbReference>
<comment type="caution">
    <text evidence="2">The sequence shown here is derived from an EMBL/GenBank/DDBJ whole genome shotgun (WGS) entry which is preliminary data.</text>
</comment>
<dbReference type="SUPFAM" id="SSF53474">
    <property type="entry name" value="alpha/beta-Hydrolases"/>
    <property type="match status" value="1"/>
</dbReference>
<protein>
    <recommendedName>
        <fullName evidence="1">AB hydrolase-1 domain-containing protein</fullName>
    </recommendedName>
</protein>